<organism evidence="1 2">
    <name type="scientific">Mesobacillus boroniphilus JCM 21738</name>
    <dbReference type="NCBI Taxonomy" id="1294265"/>
    <lineage>
        <taxon>Bacteria</taxon>
        <taxon>Bacillati</taxon>
        <taxon>Bacillota</taxon>
        <taxon>Bacilli</taxon>
        <taxon>Bacillales</taxon>
        <taxon>Bacillaceae</taxon>
        <taxon>Mesobacillus</taxon>
    </lineage>
</organism>
<proteinExistence type="predicted"/>
<dbReference type="AlphaFoldDB" id="W4RXS2"/>
<comment type="caution">
    <text evidence="1">The sequence shown here is derived from an EMBL/GenBank/DDBJ whole genome shotgun (WGS) entry which is preliminary data.</text>
</comment>
<name>W4RXS2_9BACI</name>
<sequence length="81" mass="9128">MPESLVIGNHLFGLEKATQFQSGLLYILQFTIDILQVDGPCLFGLTFFNDKLLLSFEILTFQLQLIADDPQTGVDTHQNKI</sequence>
<dbReference type="EMBL" id="BAUW01000198">
    <property type="protein sequence ID" value="GAE48434.1"/>
    <property type="molecule type" value="Genomic_DNA"/>
</dbReference>
<evidence type="ECO:0000313" key="2">
    <source>
        <dbReference type="Proteomes" id="UP000018949"/>
    </source>
</evidence>
<protein>
    <submittedName>
        <fullName evidence="1">Uncharacterized protein</fullName>
    </submittedName>
</protein>
<dbReference type="Proteomes" id="UP000018949">
    <property type="component" value="Unassembled WGS sequence"/>
</dbReference>
<evidence type="ECO:0000313" key="1">
    <source>
        <dbReference type="EMBL" id="GAE48434.1"/>
    </source>
</evidence>
<keyword evidence="2" id="KW-1185">Reference proteome</keyword>
<accession>W4RXS2</accession>
<reference evidence="1 2" key="1">
    <citation type="submission" date="2013-12" db="EMBL/GenBank/DDBJ databases">
        <title>NBRP : Genome information of microbial organism related human and environment.</title>
        <authorList>
            <person name="Hattori M."/>
            <person name="Oshima K."/>
            <person name="Inaba H."/>
            <person name="Suda W."/>
            <person name="Sakamoto M."/>
            <person name="Iino T."/>
            <person name="Kitahara M."/>
            <person name="Oshida Y."/>
            <person name="Iida T."/>
            <person name="Kudo T."/>
            <person name="Itoh T."/>
            <person name="Ahmed I."/>
            <person name="Ohkuma M."/>
        </authorList>
    </citation>
    <scope>NUCLEOTIDE SEQUENCE [LARGE SCALE GENOMIC DNA]</scope>
    <source>
        <strain evidence="1 2">JCM 21738</strain>
    </source>
</reference>
<gene>
    <name evidence="1" type="ORF">JCM21738_5555</name>
</gene>